<sequence length="302" mass="34356">MLTTIKIDRASEIIPSDSLLVEGDALTLLQRLPSNYVQCIVTSPPYWGLRDYGIPGQIGLEQKLHQYINHLVGVFSEARRILRSDGLLWLNIGDGYTSGNRGYRAPDKKNPARAMAIRPDTPEGLKPKDLLGIPWRLALSLQADGWYLRNDIIWHKPNAQPESVKDRPTRDHEYIFMLAKSEKYYYDREAVLDSNGRNKRTVWSINTRSFPGAHFATFPPQLVEPCILASTRPGDFVLDPFFGSGTVGVVCQEYKRKFIGVELNPDYVNIACNRLEEQNNSNIFYFKETGNEYKHSSSRSSN</sequence>
<dbReference type="PANTHER" id="PTHR13370">
    <property type="entry name" value="RNA METHYLASE-RELATED"/>
    <property type="match status" value="1"/>
</dbReference>
<evidence type="ECO:0000256" key="5">
    <source>
        <dbReference type="ARBA" id="ARBA00022747"/>
    </source>
</evidence>
<evidence type="ECO:0000256" key="1">
    <source>
        <dbReference type="ARBA" id="ARBA00010203"/>
    </source>
</evidence>
<dbReference type="GO" id="GO:0009307">
    <property type="term" value="P:DNA restriction-modification system"/>
    <property type="evidence" value="ECO:0007669"/>
    <property type="project" value="UniProtKB-KW"/>
</dbReference>
<protein>
    <recommendedName>
        <fullName evidence="8">Methyltransferase</fullName>
        <ecNumber evidence="8">2.1.1.-</ecNumber>
    </recommendedName>
</protein>
<dbReference type="EMBL" id="DNZF01000122">
    <property type="protein sequence ID" value="HBK53393.1"/>
    <property type="molecule type" value="Genomic_DNA"/>
</dbReference>
<proteinExistence type="inferred from homology"/>
<gene>
    <name evidence="10" type="ORF">DDZ44_05620</name>
</gene>
<keyword evidence="2 10" id="KW-0489">Methyltransferase</keyword>
<dbReference type="GO" id="GO:0003677">
    <property type="term" value="F:DNA binding"/>
    <property type="evidence" value="ECO:0007669"/>
    <property type="project" value="UniProtKB-KW"/>
</dbReference>
<evidence type="ECO:0000313" key="11">
    <source>
        <dbReference type="Proteomes" id="UP000263273"/>
    </source>
</evidence>
<evidence type="ECO:0000313" key="10">
    <source>
        <dbReference type="EMBL" id="HBK53393.1"/>
    </source>
</evidence>
<feature type="domain" description="DNA methylase N-4/N-6" evidence="9">
    <location>
        <begin position="37"/>
        <end position="271"/>
    </location>
</feature>
<organism evidence="10 11">
    <name type="scientific">Syntrophomonas wolfei</name>
    <dbReference type="NCBI Taxonomy" id="863"/>
    <lineage>
        <taxon>Bacteria</taxon>
        <taxon>Bacillati</taxon>
        <taxon>Bacillota</taxon>
        <taxon>Clostridia</taxon>
        <taxon>Eubacteriales</taxon>
        <taxon>Syntrophomonadaceae</taxon>
        <taxon>Syntrophomonas</taxon>
    </lineage>
</organism>
<keyword evidence="6" id="KW-0238">DNA-binding</keyword>
<dbReference type="Proteomes" id="UP000263273">
    <property type="component" value="Unassembled WGS sequence"/>
</dbReference>
<evidence type="ECO:0000256" key="7">
    <source>
        <dbReference type="ARBA" id="ARBA00049120"/>
    </source>
</evidence>
<keyword evidence="4" id="KW-0949">S-adenosyl-L-methionine</keyword>
<dbReference type="GO" id="GO:0008170">
    <property type="term" value="F:N-methyltransferase activity"/>
    <property type="evidence" value="ECO:0007669"/>
    <property type="project" value="InterPro"/>
</dbReference>
<dbReference type="SUPFAM" id="SSF53335">
    <property type="entry name" value="S-adenosyl-L-methionine-dependent methyltransferases"/>
    <property type="match status" value="1"/>
</dbReference>
<keyword evidence="5" id="KW-0680">Restriction system</keyword>
<evidence type="ECO:0000256" key="8">
    <source>
        <dbReference type="RuleBase" id="RU362026"/>
    </source>
</evidence>
<dbReference type="InterPro" id="IPR029063">
    <property type="entry name" value="SAM-dependent_MTases_sf"/>
</dbReference>
<dbReference type="Pfam" id="PF01555">
    <property type="entry name" value="N6_N4_Mtase"/>
    <property type="match status" value="1"/>
</dbReference>
<dbReference type="EC" id="2.1.1.-" evidence="8"/>
<accession>A0A354YVK5</accession>
<evidence type="ECO:0000256" key="4">
    <source>
        <dbReference type="ARBA" id="ARBA00022691"/>
    </source>
</evidence>
<dbReference type="AlphaFoldDB" id="A0A354YVK5"/>
<dbReference type="RefSeq" id="WP_276620806.1">
    <property type="nucleotide sequence ID" value="NZ_DCDX01000073.1"/>
</dbReference>
<evidence type="ECO:0000256" key="2">
    <source>
        <dbReference type="ARBA" id="ARBA00022603"/>
    </source>
</evidence>
<dbReference type="PRINTS" id="PR00508">
    <property type="entry name" value="S21N4MTFRASE"/>
</dbReference>
<keyword evidence="3 10" id="KW-0808">Transferase</keyword>
<reference evidence="10 11" key="1">
    <citation type="journal article" date="2018" name="Nat. Biotechnol.">
        <title>A standardized bacterial taxonomy based on genome phylogeny substantially revises the tree of life.</title>
        <authorList>
            <person name="Parks D.H."/>
            <person name="Chuvochina M."/>
            <person name="Waite D.W."/>
            <person name="Rinke C."/>
            <person name="Skarshewski A."/>
            <person name="Chaumeil P.A."/>
            <person name="Hugenholtz P."/>
        </authorList>
    </citation>
    <scope>NUCLEOTIDE SEQUENCE [LARGE SCALE GENOMIC DNA]</scope>
    <source>
        <strain evidence="10">UBA10948</strain>
    </source>
</reference>
<dbReference type="InterPro" id="IPR002941">
    <property type="entry name" value="DNA_methylase_N4/N6"/>
</dbReference>
<comment type="similarity">
    <text evidence="1">Belongs to the N(4)/N(6)-methyltransferase family. N(4) subfamily.</text>
</comment>
<dbReference type="Gene3D" id="3.40.50.150">
    <property type="entry name" value="Vaccinia Virus protein VP39"/>
    <property type="match status" value="1"/>
</dbReference>
<dbReference type="GO" id="GO:0009007">
    <property type="term" value="F:site-specific DNA-methyltransferase (adenine-specific) activity"/>
    <property type="evidence" value="ECO:0007669"/>
    <property type="project" value="TreeGrafter"/>
</dbReference>
<comment type="catalytic activity">
    <reaction evidence="7">
        <text>a 2'-deoxycytidine in DNA + S-adenosyl-L-methionine = an N(4)-methyl-2'-deoxycytidine in DNA + S-adenosyl-L-homocysteine + H(+)</text>
        <dbReference type="Rhea" id="RHEA:16857"/>
        <dbReference type="Rhea" id="RHEA-COMP:11369"/>
        <dbReference type="Rhea" id="RHEA-COMP:13674"/>
        <dbReference type="ChEBI" id="CHEBI:15378"/>
        <dbReference type="ChEBI" id="CHEBI:57856"/>
        <dbReference type="ChEBI" id="CHEBI:59789"/>
        <dbReference type="ChEBI" id="CHEBI:85452"/>
        <dbReference type="ChEBI" id="CHEBI:137933"/>
        <dbReference type="EC" id="2.1.1.113"/>
    </reaction>
</comment>
<dbReference type="GO" id="GO:0032259">
    <property type="term" value="P:methylation"/>
    <property type="evidence" value="ECO:0007669"/>
    <property type="project" value="UniProtKB-KW"/>
</dbReference>
<dbReference type="InterPro" id="IPR017985">
    <property type="entry name" value="MeTrfase_CN4_CS"/>
</dbReference>
<evidence type="ECO:0000256" key="3">
    <source>
        <dbReference type="ARBA" id="ARBA00022679"/>
    </source>
</evidence>
<dbReference type="InterPro" id="IPR001091">
    <property type="entry name" value="RM_Methyltransferase"/>
</dbReference>
<comment type="caution">
    <text evidence="10">The sequence shown here is derived from an EMBL/GenBank/DDBJ whole genome shotgun (WGS) entry which is preliminary data.</text>
</comment>
<evidence type="ECO:0000259" key="9">
    <source>
        <dbReference type="Pfam" id="PF01555"/>
    </source>
</evidence>
<evidence type="ECO:0000256" key="6">
    <source>
        <dbReference type="ARBA" id="ARBA00023125"/>
    </source>
</evidence>
<dbReference type="GO" id="GO:0015667">
    <property type="term" value="F:site-specific DNA-methyltransferase (cytosine-N4-specific) activity"/>
    <property type="evidence" value="ECO:0007669"/>
    <property type="project" value="UniProtKB-EC"/>
</dbReference>
<dbReference type="GO" id="GO:0005737">
    <property type="term" value="C:cytoplasm"/>
    <property type="evidence" value="ECO:0007669"/>
    <property type="project" value="TreeGrafter"/>
</dbReference>
<dbReference type="PROSITE" id="PS00093">
    <property type="entry name" value="N4_MTASE"/>
    <property type="match status" value="1"/>
</dbReference>
<name>A0A354YVK5_9FIRM</name>
<dbReference type="PANTHER" id="PTHR13370:SF3">
    <property type="entry name" value="TRNA (GUANINE(10)-N2)-METHYLTRANSFERASE HOMOLOG"/>
    <property type="match status" value="1"/>
</dbReference>